<accession>A0A6J1WJS3</accession>
<feature type="compositionally biased region" description="Basic and acidic residues" evidence="1">
    <location>
        <begin position="106"/>
        <end position="117"/>
    </location>
</feature>
<dbReference type="GeneID" id="113514940"/>
<proteinExistence type="predicted"/>
<dbReference type="RefSeq" id="XP_026754836.2">
    <property type="nucleotide sequence ID" value="XM_026899035.3"/>
</dbReference>
<evidence type="ECO:0000256" key="2">
    <source>
        <dbReference type="SAM" id="SignalP"/>
    </source>
</evidence>
<protein>
    <submittedName>
        <fullName evidence="4">Uncharacterized protein LOC113514940</fullName>
    </submittedName>
</protein>
<feature type="compositionally biased region" description="Polar residues" evidence="1">
    <location>
        <begin position="92"/>
        <end position="105"/>
    </location>
</feature>
<name>A0A6J1WJS3_GALME</name>
<dbReference type="InParanoid" id="A0A6J1WJS3"/>
<dbReference type="Proteomes" id="UP001652740">
    <property type="component" value="Unplaced"/>
</dbReference>
<feature type="chain" id="PRO_5046371340" evidence="2">
    <location>
        <begin position="22"/>
        <end position="296"/>
    </location>
</feature>
<evidence type="ECO:0000313" key="3">
    <source>
        <dbReference type="Proteomes" id="UP001652740"/>
    </source>
</evidence>
<gene>
    <name evidence="4" type="primary">LOC113514940</name>
</gene>
<evidence type="ECO:0000313" key="4">
    <source>
        <dbReference type="RefSeq" id="XP_026754836.2"/>
    </source>
</evidence>
<reference evidence="4" key="1">
    <citation type="submission" date="2025-08" db="UniProtKB">
        <authorList>
            <consortium name="RefSeq"/>
        </authorList>
    </citation>
    <scope>IDENTIFICATION</scope>
    <source>
        <tissue evidence="4">Whole larvae</tissue>
    </source>
</reference>
<keyword evidence="3" id="KW-1185">Reference proteome</keyword>
<feature type="compositionally biased region" description="Low complexity" evidence="1">
    <location>
        <begin position="143"/>
        <end position="152"/>
    </location>
</feature>
<evidence type="ECO:0000256" key="1">
    <source>
        <dbReference type="SAM" id="MobiDB-lite"/>
    </source>
</evidence>
<dbReference type="AlphaFoldDB" id="A0A6J1WJS3"/>
<feature type="region of interest" description="Disordered" evidence="1">
    <location>
        <begin position="86"/>
        <end position="161"/>
    </location>
</feature>
<sequence>MQCFICVTYMIILCGAHPAKDREVSPQHEKRSLFRDVIESLRIHAQLPEDFNQNEENKLSQNYERYGYEDEAPEIAIDRGFVPRRNDRVEMPSTNYRFPKSLNNDTTEKNESPKEEFVLYIETTSEPKTTQKPKKTNRPYRPNNKNKIPLKNKQNEEADEDEVEIPPAENIPLYNNMAGQSQVGNRESQTVVKPTVIINIRGTVTHQDGEIRLGSRKNNDTAMEPSKNVFHINQEINVDRADRNVGKRKEPNTIKHEVKIIGKVEEDMMMCETATWSPQKNRESRKSDVLQILLSV</sequence>
<feature type="signal peptide" evidence="2">
    <location>
        <begin position="1"/>
        <end position="21"/>
    </location>
</feature>
<dbReference type="KEGG" id="gmw:113514940"/>
<keyword evidence="2" id="KW-0732">Signal</keyword>
<organism evidence="3 4">
    <name type="scientific">Galleria mellonella</name>
    <name type="common">Greater wax moth</name>
    <dbReference type="NCBI Taxonomy" id="7137"/>
    <lineage>
        <taxon>Eukaryota</taxon>
        <taxon>Metazoa</taxon>
        <taxon>Ecdysozoa</taxon>
        <taxon>Arthropoda</taxon>
        <taxon>Hexapoda</taxon>
        <taxon>Insecta</taxon>
        <taxon>Pterygota</taxon>
        <taxon>Neoptera</taxon>
        <taxon>Endopterygota</taxon>
        <taxon>Lepidoptera</taxon>
        <taxon>Glossata</taxon>
        <taxon>Ditrysia</taxon>
        <taxon>Pyraloidea</taxon>
        <taxon>Pyralidae</taxon>
        <taxon>Galleriinae</taxon>
        <taxon>Galleria</taxon>
    </lineage>
</organism>